<name>A0A9P6IER2_9PEZI</name>
<dbReference type="InterPro" id="IPR036378">
    <property type="entry name" value="FAS1_dom_sf"/>
</dbReference>
<dbReference type="InterPro" id="IPR050904">
    <property type="entry name" value="Adhesion/Biosynth-related"/>
</dbReference>
<dbReference type="Pfam" id="PF02469">
    <property type="entry name" value="Fasciclin"/>
    <property type="match status" value="2"/>
</dbReference>
<evidence type="ECO:0000259" key="3">
    <source>
        <dbReference type="PROSITE" id="PS50213"/>
    </source>
</evidence>
<evidence type="ECO:0000313" key="4">
    <source>
        <dbReference type="EMBL" id="KAF9882027.1"/>
    </source>
</evidence>
<dbReference type="PANTHER" id="PTHR10900">
    <property type="entry name" value="PERIOSTIN-RELATED"/>
    <property type="match status" value="1"/>
</dbReference>
<dbReference type="EMBL" id="JAATWM020000001">
    <property type="protein sequence ID" value="KAF9882027.1"/>
    <property type="molecule type" value="Genomic_DNA"/>
</dbReference>
<dbReference type="RefSeq" id="XP_038751488.1">
    <property type="nucleotide sequence ID" value="XM_038882783.1"/>
</dbReference>
<keyword evidence="2" id="KW-0732">Signal</keyword>
<accession>A0A9P6IER2</accession>
<dbReference type="Proteomes" id="UP000781932">
    <property type="component" value="Unassembled WGS sequence"/>
</dbReference>
<keyword evidence="5" id="KW-1185">Reference proteome</keyword>
<sequence length="402" mass="42493">MHFLQISLLAVASSPFVSAWGGFPQLKHAERQVSTQSLIDALANYTDLSSFQQILKSAPGLINANVQRGATVLVPTNEALSAYMKQNNATELSQLHIQKLTSVFQYHTLDAALTSANFSASRGLTVPTKLTDSLNNLRRPGPALISQFGAEATGQVLYISKSTEAGTSKFRVRQAASTDEKAGLQAGLGQTAELTGVDGVWDGGYFQIVNTVLEMPTVCSATIKKLSDTLSGLDSALRKVSLWQELDKTPNVTCLGPNTAAFNSAGNPEKNLNQTALTDALLFHTLPQVAYSNFLTDGQEFMSLGNVTVRVTVKDNQIWFNDAKVVQPNVLTNNGLIHVLDRVMSAEGKPDTSSSPSSTSGSSPSSTSSPSPTGTPPNSGNTLAGNIHAAGVIAFAAVILLI</sequence>
<proteinExistence type="predicted"/>
<protein>
    <submittedName>
        <fullName evidence="4">Fasciclin domain-containing protein</fullName>
    </submittedName>
</protein>
<dbReference type="PANTHER" id="PTHR10900:SF77">
    <property type="entry name" value="FI19380P1"/>
    <property type="match status" value="1"/>
</dbReference>
<dbReference type="InterPro" id="IPR000782">
    <property type="entry name" value="FAS1_domain"/>
</dbReference>
<reference evidence="4" key="2">
    <citation type="submission" date="2020-11" db="EMBL/GenBank/DDBJ databases">
        <title>Whole genome sequencing of Colletotrichum sp.</title>
        <authorList>
            <person name="Li H."/>
        </authorList>
    </citation>
    <scope>NUCLEOTIDE SEQUENCE</scope>
    <source>
        <strain evidence="4">CkLH20</strain>
    </source>
</reference>
<feature type="chain" id="PRO_5040337803" evidence="2">
    <location>
        <begin position="20"/>
        <end position="402"/>
    </location>
</feature>
<dbReference type="AlphaFoldDB" id="A0A9P6IER2"/>
<dbReference type="GeneID" id="62155857"/>
<comment type="caution">
    <text evidence="4">The sequence shown here is derived from an EMBL/GenBank/DDBJ whole genome shotgun (WGS) entry which is preliminary data.</text>
</comment>
<dbReference type="SMART" id="SM00554">
    <property type="entry name" value="FAS1"/>
    <property type="match status" value="2"/>
</dbReference>
<feature type="domain" description="FAS1" evidence="3">
    <location>
        <begin position="217"/>
        <end position="344"/>
    </location>
</feature>
<feature type="signal peptide" evidence="2">
    <location>
        <begin position="1"/>
        <end position="19"/>
    </location>
</feature>
<dbReference type="SUPFAM" id="SSF82153">
    <property type="entry name" value="FAS1 domain"/>
    <property type="match status" value="2"/>
</dbReference>
<dbReference type="PROSITE" id="PS50213">
    <property type="entry name" value="FAS1"/>
    <property type="match status" value="2"/>
</dbReference>
<evidence type="ECO:0000256" key="1">
    <source>
        <dbReference type="SAM" id="MobiDB-lite"/>
    </source>
</evidence>
<feature type="domain" description="FAS1" evidence="3">
    <location>
        <begin position="35"/>
        <end position="164"/>
    </location>
</feature>
<feature type="compositionally biased region" description="Low complexity" evidence="1">
    <location>
        <begin position="352"/>
        <end position="382"/>
    </location>
</feature>
<feature type="region of interest" description="Disordered" evidence="1">
    <location>
        <begin position="347"/>
        <end position="382"/>
    </location>
</feature>
<organism evidence="4 5">
    <name type="scientific">Colletotrichum karsti</name>
    <dbReference type="NCBI Taxonomy" id="1095194"/>
    <lineage>
        <taxon>Eukaryota</taxon>
        <taxon>Fungi</taxon>
        <taxon>Dikarya</taxon>
        <taxon>Ascomycota</taxon>
        <taxon>Pezizomycotina</taxon>
        <taxon>Sordariomycetes</taxon>
        <taxon>Hypocreomycetidae</taxon>
        <taxon>Glomerellales</taxon>
        <taxon>Glomerellaceae</taxon>
        <taxon>Colletotrichum</taxon>
        <taxon>Colletotrichum boninense species complex</taxon>
    </lineage>
</organism>
<evidence type="ECO:0000256" key="2">
    <source>
        <dbReference type="SAM" id="SignalP"/>
    </source>
</evidence>
<reference evidence="4" key="1">
    <citation type="submission" date="2020-03" db="EMBL/GenBank/DDBJ databases">
        <authorList>
            <person name="He L."/>
        </authorList>
    </citation>
    <scope>NUCLEOTIDE SEQUENCE</scope>
    <source>
        <strain evidence="4">CkLH20</strain>
    </source>
</reference>
<evidence type="ECO:0000313" key="5">
    <source>
        <dbReference type="Proteomes" id="UP000781932"/>
    </source>
</evidence>
<gene>
    <name evidence="4" type="ORF">CkaCkLH20_00063</name>
</gene>
<dbReference type="Gene3D" id="2.30.180.10">
    <property type="entry name" value="FAS1 domain"/>
    <property type="match status" value="2"/>
</dbReference>
<dbReference type="OrthoDB" id="286301at2759"/>